<proteinExistence type="predicted"/>
<dbReference type="AlphaFoldDB" id="A0A533IDZ2"/>
<evidence type="ECO:0000256" key="1">
    <source>
        <dbReference type="SAM" id="MobiDB-lite"/>
    </source>
</evidence>
<protein>
    <submittedName>
        <fullName evidence="2">Uncharacterized protein</fullName>
    </submittedName>
</protein>
<reference evidence="2 3" key="1">
    <citation type="journal article" date="2017" name="Nat. Commun.">
        <title>In situ click chemistry generation of cyclooxygenase-2 inhibitors.</title>
        <authorList>
            <person name="Bhardwaj A."/>
            <person name="Kaur J."/>
            <person name="Wuest M."/>
            <person name="Wuest F."/>
        </authorList>
    </citation>
    <scope>NUCLEOTIDE SEQUENCE [LARGE SCALE GENOMIC DNA]</scope>
    <source>
        <strain evidence="2">S2_012_000_R3_94</strain>
    </source>
</reference>
<dbReference type="EMBL" id="VAFL01000001">
    <property type="protein sequence ID" value="TKW68687.1"/>
    <property type="molecule type" value="Genomic_DNA"/>
</dbReference>
<feature type="region of interest" description="Disordered" evidence="1">
    <location>
        <begin position="185"/>
        <end position="230"/>
    </location>
</feature>
<evidence type="ECO:0000313" key="3">
    <source>
        <dbReference type="Proteomes" id="UP000315344"/>
    </source>
</evidence>
<feature type="compositionally biased region" description="Low complexity" evidence="1">
    <location>
        <begin position="202"/>
        <end position="211"/>
    </location>
</feature>
<evidence type="ECO:0000313" key="2">
    <source>
        <dbReference type="EMBL" id="TKW68687.1"/>
    </source>
</evidence>
<feature type="compositionally biased region" description="Low complexity" evidence="1">
    <location>
        <begin position="49"/>
        <end position="79"/>
    </location>
</feature>
<organism evidence="2 3">
    <name type="scientific">Paracoccus denitrificans</name>
    <dbReference type="NCBI Taxonomy" id="266"/>
    <lineage>
        <taxon>Bacteria</taxon>
        <taxon>Pseudomonadati</taxon>
        <taxon>Pseudomonadota</taxon>
        <taxon>Alphaproteobacteria</taxon>
        <taxon>Rhodobacterales</taxon>
        <taxon>Paracoccaceae</taxon>
        <taxon>Paracoccus</taxon>
    </lineage>
</organism>
<gene>
    <name evidence="2" type="ORF">DI616_01445</name>
</gene>
<dbReference type="Proteomes" id="UP000315344">
    <property type="component" value="Unassembled WGS sequence"/>
</dbReference>
<accession>A0A533IDZ2</accession>
<name>A0A533IDZ2_PARDE</name>
<feature type="compositionally biased region" description="Pro residues" evidence="1">
    <location>
        <begin position="212"/>
        <end position="225"/>
    </location>
</feature>
<feature type="region of interest" description="Disordered" evidence="1">
    <location>
        <begin position="31"/>
        <end position="102"/>
    </location>
</feature>
<sequence length="237" mass="24526">MNRTIAIIIAVLVLASAGWWGWSRIQVRSGEEAPADITPGGPAPKPDTAPEAAAPQPTENVVTPSADEPSAAPVDDAAPVPTPAPRDAELPPETGSAEAREAEAVAEAAIAAADARARAEDTARAERRAMEAAREQLLAVLTPHLTPERFSTEAIRDALAALPPADSMAVGQARARLVSAIEEILTEAESDRTPNAAEAQQPDSDTGDSASPAPPATPAPSPELDPQPVISRIMQLF</sequence>
<comment type="caution">
    <text evidence="2">The sequence shown here is derived from an EMBL/GenBank/DDBJ whole genome shotgun (WGS) entry which is preliminary data.</text>
</comment>